<comment type="caution">
    <text evidence="9">The sequence shown here is derived from an EMBL/GenBank/DDBJ whole genome shotgun (WGS) entry which is preliminary data.</text>
</comment>
<keyword evidence="4" id="KW-0378">Hydrolase</keyword>
<protein>
    <submittedName>
        <fullName evidence="9">Gamma-D-glutamyl-meso-diaminopimelate peptidase</fullName>
    </submittedName>
</protein>
<evidence type="ECO:0000256" key="2">
    <source>
        <dbReference type="ARBA" id="ARBA00005988"/>
    </source>
</evidence>
<dbReference type="Pfam" id="PF00246">
    <property type="entry name" value="Peptidase_M14"/>
    <property type="match status" value="1"/>
</dbReference>
<accession>A0A9D0ZHG6</accession>
<evidence type="ECO:0000259" key="8">
    <source>
        <dbReference type="PROSITE" id="PS52035"/>
    </source>
</evidence>
<sequence length="302" mass="33075">MHYTVDCGQAPADERERSSLSHILSRKYPFLKRVSIGHSRCGRTIEALSLGNETEQVLYCGAFHGMEWLTSLLLYRFLDEICSAAQTGGSVAEIRIGRFLNRRGLVVVPCVNPDGVEISLHGAKSAGTYANLVSAVSKGKTDRWQANAAGVDINHNFNAGWQTLHEAEQAAGITGPAATRFGGPYPESEPETQALTHFCKHRHIRHATAFHSQGEEIYWHFGDNTPEQSRLMATVLAQTSGYAMSAPEGLAVGGGFKDWFITKFGRPAFTIEIGKGKNPLPMEDLAGIYRQLEEALTLCLIL</sequence>
<dbReference type="GO" id="GO:0004181">
    <property type="term" value="F:metallocarboxypeptidase activity"/>
    <property type="evidence" value="ECO:0007669"/>
    <property type="project" value="InterPro"/>
</dbReference>
<dbReference type="CDD" id="cd06229">
    <property type="entry name" value="M14_Endopeptidase_I"/>
    <property type="match status" value="1"/>
</dbReference>
<feature type="domain" description="Peptidase M14" evidence="8">
    <location>
        <begin position="10"/>
        <end position="295"/>
    </location>
</feature>
<evidence type="ECO:0000256" key="7">
    <source>
        <dbReference type="PROSITE-ProRule" id="PRU01379"/>
    </source>
</evidence>
<keyword evidence="6" id="KW-0482">Metalloprotease</keyword>
<dbReference type="GO" id="GO:0008270">
    <property type="term" value="F:zinc ion binding"/>
    <property type="evidence" value="ECO:0007669"/>
    <property type="project" value="InterPro"/>
</dbReference>
<feature type="active site" description="Proton donor/acceptor" evidence="7">
    <location>
        <position position="272"/>
    </location>
</feature>
<name>A0A9D0ZHG6_9FIRM</name>
<dbReference type="GO" id="GO:0005615">
    <property type="term" value="C:extracellular space"/>
    <property type="evidence" value="ECO:0007669"/>
    <property type="project" value="TreeGrafter"/>
</dbReference>
<reference evidence="9" key="2">
    <citation type="journal article" date="2021" name="PeerJ">
        <title>Extensive microbial diversity within the chicken gut microbiome revealed by metagenomics and culture.</title>
        <authorList>
            <person name="Gilroy R."/>
            <person name="Ravi A."/>
            <person name="Getino M."/>
            <person name="Pursley I."/>
            <person name="Horton D.L."/>
            <person name="Alikhan N.F."/>
            <person name="Baker D."/>
            <person name="Gharbi K."/>
            <person name="Hall N."/>
            <person name="Watson M."/>
            <person name="Adriaenssens E.M."/>
            <person name="Foster-Nyarko E."/>
            <person name="Jarju S."/>
            <person name="Secka A."/>
            <person name="Antonio M."/>
            <person name="Oren A."/>
            <person name="Chaudhuri R.R."/>
            <person name="La Ragione R."/>
            <person name="Hildebrand F."/>
            <person name="Pallen M.J."/>
        </authorList>
    </citation>
    <scope>NUCLEOTIDE SEQUENCE</scope>
    <source>
        <strain evidence="9">ChiSjej1B19-3389</strain>
    </source>
</reference>
<dbReference type="PANTHER" id="PTHR11705">
    <property type="entry name" value="PROTEASE FAMILY M14 CARBOXYPEPTIDASE A,B"/>
    <property type="match status" value="1"/>
</dbReference>
<dbReference type="InterPro" id="IPR000834">
    <property type="entry name" value="Peptidase_M14"/>
</dbReference>
<dbReference type="AlphaFoldDB" id="A0A9D0ZHG6"/>
<evidence type="ECO:0000256" key="6">
    <source>
        <dbReference type="ARBA" id="ARBA00023049"/>
    </source>
</evidence>
<reference evidence="9" key="1">
    <citation type="submission" date="2020-10" db="EMBL/GenBank/DDBJ databases">
        <authorList>
            <person name="Gilroy R."/>
        </authorList>
    </citation>
    <scope>NUCLEOTIDE SEQUENCE</scope>
    <source>
        <strain evidence="9">ChiSjej1B19-3389</strain>
    </source>
</reference>
<keyword evidence="5" id="KW-0862">Zinc</keyword>
<dbReference type="GO" id="GO:0006508">
    <property type="term" value="P:proteolysis"/>
    <property type="evidence" value="ECO:0007669"/>
    <property type="project" value="UniProtKB-KW"/>
</dbReference>
<dbReference type="Gene3D" id="3.40.630.10">
    <property type="entry name" value="Zn peptidases"/>
    <property type="match status" value="1"/>
</dbReference>
<evidence type="ECO:0000256" key="5">
    <source>
        <dbReference type="ARBA" id="ARBA00022833"/>
    </source>
</evidence>
<comment type="cofactor">
    <cofactor evidence="1">
        <name>Zn(2+)</name>
        <dbReference type="ChEBI" id="CHEBI:29105"/>
    </cofactor>
</comment>
<dbReference type="PANTHER" id="PTHR11705:SF143">
    <property type="entry name" value="SLL0236 PROTEIN"/>
    <property type="match status" value="1"/>
</dbReference>
<gene>
    <name evidence="9" type="ORF">IAD32_03750</name>
</gene>
<evidence type="ECO:0000256" key="1">
    <source>
        <dbReference type="ARBA" id="ARBA00001947"/>
    </source>
</evidence>
<evidence type="ECO:0000256" key="4">
    <source>
        <dbReference type="ARBA" id="ARBA00022801"/>
    </source>
</evidence>
<dbReference type="SUPFAM" id="SSF53187">
    <property type="entry name" value="Zn-dependent exopeptidases"/>
    <property type="match status" value="1"/>
</dbReference>
<dbReference type="PROSITE" id="PS52035">
    <property type="entry name" value="PEPTIDASE_M14"/>
    <property type="match status" value="1"/>
</dbReference>
<evidence type="ECO:0000313" key="9">
    <source>
        <dbReference type="EMBL" id="HIQ80379.1"/>
    </source>
</evidence>
<dbReference type="Proteomes" id="UP000886787">
    <property type="component" value="Unassembled WGS sequence"/>
</dbReference>
<evidence type="ECO:0000313" key="10">
    <source>
        <dbReference type="Proteomes" id="UP000886787"/>
    </source>
</evidence>
<organism evidence="9 10">
    <name type="scientific">Candidatus Scatavimonas merdigallinarum</name>
    <dbReference type="NCBI Taxonomy" id="2840914"/>
    <lineage>
        <taxon>Bacteria</taxon>
        <taxon>Bacillati</taxon>
        <taxon>Bacillota</taxon>
        <taxon>Clostridia</taxon>
        <taxon>Eubacteriales</taxon>
        <taxon>Oscillospiraceae</taxon>
        <taxon>Oscillospiraceae incertae sedis</taxon>
        <taxon>Candidatus Scatavimonas</taxon>
    </lineage>
</organism>
<proteinExistence type="inferred from homology"/>
<dbReference type="SMART" id="SM00631">
    <property type="entry name" value="Zn_pept"/>
    <property type="match status" value="1"/>
</dbReference>
<dbReference type="InterPro" id="IPR034274">
    <property type="entry name" value="ENP1_M14_CPD"/>
</dbReference>
<comment type="similarity">
    <text evidence="2 7">Belongs to the peptidase M14 family.</text>
</comment>
<keyword evidence="3" id="KW-0645">Protease</keyword>
<evidence type="ECO:0000256" key="3">
    <source>
        <dbReference type="ARBA" id="ARBA00022670"/>
    </source>
</evidence>
<dbReference type="EMBL" id="DVFW01000021">
    <property type="protein sequence ID" value="HIQ80379.1"/>
    <property type="molecule type" value="Genomic_DNA"/>
</dbReference>